<name>A0A6B4JR45_CLOBO</name>
<dbReference type="InterPro" id="IPR001155">
    <property type="entry name" value="OxRdtase_FMN_N"/>
</dbReference>
<dbReference type="RefSeq" id="WP_003369382.1">
    <property type="nucleotide sequence ID" value="NZ_JACBBA010000009.1"/>
</dbReference>
<keyword evidence="8" id="KW-0411">Iron-sulfur</keyword>
<comment type="cofactor">
    <cofactor evidence="1">
        <name>FMN</name>
        <dbReference type="ChEBI" id="CHEBI:58210"/>
    </cofactor>
</comment>
<evidence type="ECO:0000256" key="3">
    <source>
        <dbReference type="ARBA" id="ARBA00022630"/>
    </source>
</evidence>
<comment type="cofactor">
    <cofactor evidence="2">
        <name>[4Fe-4S] cluster</name>
        <dbReference type="ChEBI" id="CHEBI:49883"/>
    </cofactor>
</comment>
<evidence type="ECO:0000256" key="4">
    <source>
        <dbReference type="ARBA" id="ARBA00022643"/>
    </source>
</evidence>
<feature type="domain" description="NADH:flavin oxidoreductase/NADH oxidase N-terminal" evidence="9">
    <location>
        <begin position="4"/>
        <end position="337"/>
    </location>
</feature>
<evidence type="ECO:0000313" key="11">
    <source>
        <dbReference type="Proteomes" id="UP000486903"/>
    </source>
</evidence>
<sequence>MYKEIFKPIKIRNLEIKNKIVFAPTSLGNDSKKRFDKLVKIAKGDVGLIVIGDVSVRSSFHKGIPTLEKDEYIEYFKKVTDELHKYGCKVSAQLFYPEYDVDYVIGLIKSNEISRDEIRSVLKENTINYINDMSKNKINKIQQDFVEAAIRANKCGFDMIQIHGDRIIGSFSSSIFNKRKDEYGGNEENRARMSLEIVKKVREALPEMIIDYKLGIRKENPDIGKGGPTISEVKTFVTLLDNAGVDSFHVAIANHSTIKDTIPAYNHSSLEGEGCFLDLAKEVKKYTNKIVCGVGKLKSPHFINSILKEEIVEMIGLSRQLIADEEWTLKVKEERENEIKYCRFCNYCTNSLLNNTEFGCILNKNN</sequence>
<protein>
    <submittedName>
        <fullName evidence="10">NADH:flavin oxidoreductase</fullName>
    </submittedName>
</protein>
<dbReference type="PANTHER" id="PTHR42917">
    <property type="entry name" value="2,4-DIENOYL-COA REDUCTASE"/>
    <property type="match status" value="1"/>
</dbReference>
<evidence type="ECO:0000256" key="6">
    <source>
        <dbReference type="ARBA" id="ARBA00023002"/>
    </source>
</evidence>
<keyword evidence="4" id="KW-0288">FMN</keyword>
<evidence type="ECO:0000256" key="7">
    <source>
        <dbReference type="ARBA" id="ARBA00023004"/>
    </source>
</evidence>
<dbReference type="NCBIfam" id="NF045592">
    <property type="entry name" value="bili_reduct_N"/>
    <property type="match status" value="1"/>
</dbReference>
<keyword evidence="5" id="KW-0479">Metal-binding</keyword>
<dbReference type="InterPro" id="IPR054629">
    <property type="entry name" value="BilR_N"/>
</dbReference>
<keyword evidence="7" id="KW-0408">Iron</keyword>
<dbReference type="GO" id="GO:0010181">
    <property type="term" value="F:FMN binding"/>
    <property type="evidence" value="ECO:0007669"/>
    <property type="project" value="InterPro"/>
</dbReference>
<dbReference type="GO" id="GO:0016491">
    <property type="term" value="F:oxidoreductase activity"/>
    <property type="evidence" value="ECO:0007669"/>
    <property type="project" value="UniProtKB-KW"/>
</dbReference>
<dbReference type="AlphaFoldDB" id="A0A6B4JR45"/>
<evidence type="ECO:0000256" key="1">
    <source>
        <dbReference type="ARBA" id="ARBA00001917"/>
    </source>
</evidence>
<dbReference type="EMBL" id="SXFB01000018">
    <property type="protein sequence ID" value="NFV27670.1"/>
    <property type="molecule type" value="Genomic_DNA"/>
</dbReference>
<dbReference type="GO" id="GO:0051536">
    <property type="term" value="F:iron-sulfur cluster binding"/>
    <property type="evidence" value="ECO:0007669"/>
    <property type="project" value="UniProtKB-KW"/>
</dbReference>
<dbReference type="GO" id="GO:0046872">
    <property type="term" value="F:metal ion binding"/>
    <property type="evidence" value="ECO:0007669"/>
    <property type="project" value="UniProtKB-KW"/>
</dbReference>
<keyword evidence="6" id="KW-0560">Oxidoreductase</keyword>
<dbReference type="PANTHER" id="PTHR42917:SF2">
    <property type="entry name" value="2,4-DIENOYL-COA REDUCTASE [(2E)-ENOYL-COA-PRODUCING]"/>
    <property type="match status" value="1"/>
</dbReference>
<dbReference type="Pfam" id="PF00724">
    <property type="entry name" value="Oxidored_FMN"/>
    <property type="match status" value="1"/>
</dbReference>
<evidence type="ECO:0000256" key="2">
    <source>
        <dbReference type="ARBA" id="ARBA00001966"/>
    </source>
</evidence>
<reference evidence="10 11" key="1">
    <citation type="submission" date="2019-04" db="EMBL/GenBank/DDBJ databases">
        <title>Genome sequencing of Clostridium botulinum Groups I-IV and Clostridium butyricum.</title>
        <authorList>
            <person name="Brunt J."/>
            <person name="Van Vliet A.H.M."/>
            <person name="Stringer S.C."/>
            <person name="Carter A.T."/>
            <person name="Peck M.W."/>
        </authorList>
    </citation>
    <scope>NUCLEOTIDE SEQUENCE [LARGE SCALE GENOMIC DNA]</scope>
    <source>
        <strain evidence="10 11">BL81</strain>
    </source>
</reference>
<dbReference type="InterPro" id="IPR013785">
    <property type="entry name" value="Aldolase_TIM"/>
</dbReference>
<evidence type="ECO:0000256" key="5">
    <source>
        <dbReference type="ARBA" id="ARBA00022723"/>
    </source>
</evidence>
<gene>
    <name evidence="10" type="ORF">FDG31_16230</name>
</gene>
<evidence type="ECO:0000259" key="9">
    <source>
        <dbReference type="Pfam" id="PF00724"/>
    </source>
</evidence>
<dbReference type="SUPFAM" id="SSF51395">
    <property type="entry name" value="FMN-linked oxidoreductases"/>
    <property type="match status" value="1"/>
</dbReference>
<comment type="caution">
    <text evidence="10">The sequence shown here is derived from an EMBL/GenBank/DDBJ whole genome shotgun (WGS) entry which is preliminary data.</text>
</comment>
<dbReference type="InterPro" id="IPR051793">
    <property type="entry name" value="NADH:flavin_oxidoreductase"/>
</dbReference>
<evidence type="ECO:0000313" key="10">
    <source>
        <dbReference type="EMBL" id="NFV27670.1"/>
    </source>
</evidence>
<dbReference type="Gene3D" id="3.20.20.70">
    <property type="entry name" value="Aldolase class I"/>
    <property type="match status" value="1"/>
</dbReference>
<keyword evidence="3" id="KW-0285">Flavoprotein</keyword>
<dbReference type="Proteomes" id="UP000486903">
    <property type="component" value="Unassembled WGS sequence"/>
</dbReference>
<dbReference type="CDD" id="cd02803">
    <property type="entry name" value="OYE_like_FMN_family"/>
    <property type="match status" value="1"/>
</dbReference>
<organism evidence="10 11">
    <name type="scientific">Clostridium botulinum</name>
    <dbReference type="NCBI Taxonomy" id="1491"/>
    <lineage>
        <taxon>Bacteria</taxon>
        <taxon>Bacillati</taxon>
        <taxon>Bacillota</taxon>
        <taxon>Clostridia</taxon>
        <taxon>Eubacteriales</taxon>
        <taxon>Clostridiaceae</taxon>
        <taxon>Clostridium</taxon>
    </lineage>
</organism>
<evidence type="ECO:0000256" key="8">
    <source>
        <dbReference type="ARBA" id="ARBA00023014"/>
    </source>
</evidence>
<proteinExistence type="predicted"/>
<accession>A0A6B4JR45</accession>